<reference evidence="2" key="1">
    <citation type="submission" date="2023-02" db="EMBL/GenBank/DDBJ databases">
        <title>Genome of toxic invasive species Heracleum sosnowskyi carries increased number of genes despite the absence of recent whole-genome duplications.</title>
        <authorList>
            <person name="Schelkunov M."/>
            <person name="Shtratnikova V."/>
            <person name="Makarenko M."/>
            <person name="Klepikova A."/>
            <person name="Omelchenko D."/>
            <person name="Novikova G."/>
            <person name="Obukhova E."/>
            <person name="Bogdanov V."/>
            <person name="Penin A."/>
            <person name="Logacheva M."/>
        </authorList>
    </citation>
    <scope>NUCLEOTIDE SEQUENCE</scope>
    <source>
        <strain evidence="2">Hsosn_3</strain>
        <tissue evidence="2">Leaf</tissue>
    </source>
</reference>
<dbReference type="Gene3D" id="3.30.70.2890">
    <property type="entry name" value="XS domain"/>
    <property type="match status" value="1"/>
</dbReference>
<dbReference type="GO" id="GO:0051607">
    <property type="term" value="P:defense response to virus"/>
    <property type="evidence" value="ECO:0007669"/>
    <property type="project" value="InterPro"/>
</dbReference>
<accession>A0AAD8I3C8</accession>
<dbReference type="Proteomes" id="UP001237642">
    <property type="component" value="Unassembled WGS sequence"/>
</dbReference>
<evidence type="ECO:0000259" key="1">
    <source>
        <dbReference type="Pfam" id="PF03468"/>
    </source>
</evidence>
<keyword evidence="3" id="KW-1185">Reference proteome</keyword>
<dbReference type="PANTHER" id="PTHR46602:SF1">
    <property type="entry name" value="PROTEIN SUPPRESSOR OF GENE SILENCING 3"/>
    <property type="match status" value="1"/>
</dbReference>
<gene>
    <name evidence="2" type="ORF">POM88_024473</name>
</gene>
<protein>
    <recommendedName>
        <fullName evidence="1">XS domain-containing protein</fullName>
    </recommendedName>
</protein>
<comment type="caution">
    <text evidence="2">The sequence shown here is derived from an EMBL/GenBank/DDBJ whole genome shotgun (WGS) entry which is preliminary data.</text>
</comment>
<dbReference type="Pfam" id="PF03468">
    <property type="entry name" value="XS"/>
    <property type="match status" value="1"/>
</dbReference>
<evidence type="ECO:0000313" key="3">
    <source>
        <dbReference type="Proteomes" id="UP001237642"/>
    </source>
</evidence>
<dbReference type="InterPro" id="IPR005380">
    <property type="entry name" value="XS_domain"/>
</dbReference>
<feature type="domain" description="XS" evidence="1">
    <location>
        <begin position="1"/>
        <end position="103"/>
    </location>
</feature>
<dbReference type="InterPro" id="IPR038588">
    <property type="entry name" value="XS_domain_sf"/>
</dbReference>
<name>A0AAD8I3C8_9APIA</name>
<dbReference type="GO" id="GO:0031047">
    <property type="term" value="P:regulatory ncRNA-mediated gene silencing"/>
    <property type="evidence" value="ECO:0007669"/>
    <property type="project" value="InterPro"/>
</dbReference>
<dbReference type="AlphaFoldDB" id="A0AAD8I3C8"/>
<evidence type="ECO:0000313" key="2">
    <source>
        <dbReference type="EMBL" id="KAK1377729.1"/>
    </source>
</evidence>
<sequence>MNTLLKKDDDVTWIRMGISKLLDYINASKAVSSKQYNGPQGHRETSLMLFEASEVGFIEAGQLSTHFENEGIGKESSACNEYSFIPGDQCQLYGYMAEKGDLDNINRHVHINYLSTPFLPCDHKVCIVH</sequence>
<reference evidence="2" key="2">
    <citation type="submission" date="2023-05" db="EMBL/GenBank/DDBJ databases">
        <authorList>
            <person name="Schelkunov M.I."/>
        </authorList>
    </citation>
    <scope>NUCLEOTIDE SEQUENCE</scope>
    <source>
        <strain evidence="2">Hsosn_3</strain>
        <tissue evidence="2">Leaf</tissue>
    </source>
</reference>
<dbReference type="PANTHER" id="PTHR46602">
    <property type="entry name" value="PROTEIN SUPPRESSOR OF GENE SILENCING 3"/>
    <property type="match status" value="1"/>
</dbReference>
<dbReference type="EMBL" id="JAUIZM010000006">
    <property type="protein sequence ID" value="KAK1377729.1"/>
    <property type="molecule type" value="Genomic_DNA"/>
</dbReference>
<proteinExistence type="predicted"/>
<organism evidence="2 3">
    <name type="scientific">Heracleum sosnowskyi</name>
    <dbReference type="NCBI Taxonomy" id="360622"/>
    <lineage>
        <taxon>Eukaryota</taxon>
        <taxon>Viridiplantae</taxon>
        <taxon>Streptophyta</taxon>
        <taxon>Embryophyta</taxon>
        <taxon>Tracheophyta</taxon>
        <taxon>Spermatophyta</taxon>
        <taxon>Magnoliopsida</taxon>
        <taxon>eudicotyledons</taxon>
        <taxon>Gunneridae</taxon>
        <taxon>Pentapetalae</taxon>
        <taxon>asterids</taxon>
        <taxon>campanulids</taxon>
        <taxon>Apiales</taxon>
        <taxon>Apiaceae</taxon>
        <taxon>Apioideae</taxon>
        <taxon>apioid superclade</taxon>
        <taxon>Tordylieae</taxon>
        <taxon>Tordyliinae</taxon>
        <taxon>Heracleum</taxon>
    </lineage>
</organism>
<dbReference type="InterPro" id="IPR044287">
    <property type="entry name" value="SGS3"/>
</dbReference>